<evidence type="ECO:0008006" key="3">
    <source>
        <dbReference type="Google" id="ProtNLM"/>
    </source>
</evidence>
<protein>
    <recommendedName>
        <fullName evidence="3">SnoaL-like domain-containing protein</fullName>
    </recommendedName>
</protein>
<dbReference type="Gene3D" id="3.10.450.50">
    <property type="match status" value="2"/>
</dbReference>
<dbReference type="AlphaFoldDB" id="A0AAU8RKQ8"/>
<proteinExistence type="predicted"/>
<dbReference type="InterPro" id="IPR032710">
    <property type="entry name" value="NTF2-like_dom_sf"/>
</dbReference>
<accession>A0AAU8RKQ8</accession>
<reference evidence="1 2" key="1">
    <citation type="journal article" date="2014" name="Environ. Microbiol.">
        <title>Contrasting genomic patterns and infection strategies of two co-existing Bacteroidetes podovirus genera.</title>
        <authorList>
            <person name="Holmfeldt K."/>
            <person name="Howard-Varona C."/>
            <person name="Solonenko N."/>
            <person name="Sullivan M.B."/>
        </authorList>
    </citation>
    <scope>NUCLEOTIDE SEQUENCE [LARGE SCALE GENOMIC DNA]</scope>
    <source>
        <strain evidence="1 2">18</strain>
    </source>
</reference>
<name>A0AAU8RKQ8_9FLAO</name>
<sequence length="277" mass="30681">MGMMDQTSIAMIRYQALSALKNVTLTNKDKVVALLNSFNTGDQTPISYINPTKYIQHNLGVADGLEGFGAVMQHAPEGGFKADVLRAFQDGAYVFTHTSYDFFGPKAGFDVFRFEDGKIVEHWDNLLPVEKPNPSGRTQFDGATALTDLDKTEANKAVVKGFIEHVLLGHEMDQLTSYINPKEYVQHNPAVADGLEGFGAAVQYFAANNLVMEYDKLHLVLGQGNFVLSISEGKFGKGAHTAYYDLFRLENGLIVEHWDVIAPIPPKTEWKNNNGKF</sequence>
<gene>
    <name evidence="1" type="ORF">M666_15985</name>
</gene>
<organism evidence="1 2">
    <name type="scientific">Cellulophaga baltica 18</name>
    <dbReference type="NCBI Taxonomy" id="1348584"/>
    <lineage>
        <taxon>Bacteria</taxon>
        <taxon>Pseudomonadati</taxon>
        <taxon>Bacteroidota</taxon>
        <taxon>Flavobacteriia</taxon>
        <taxon>Flavobacteriales</taxon>
        <taxon>Flavobacteriaceae</taxon>
        <taxon>Cellulophaga</taxon>
    </lineage>
</organism>
<dbReference type="SUPFAM" id="SSF54427">
    <property type="entry name" value="NTF2-like"/>
    <property type="match status" value="2"/>
</dbReference>
<dbReference type="KEGG" id="cbat:M666_15985"/>
<dbReference type="Proteomes" id="UP000030786">
    <property type="component" value="Chromosome"/>
</dbReference>
<dbReference type="EMBL" id="CP009976">
    <property type="protein sequence ID" value="AIZ43809.1"/>
    <property type="molecule type" value="Genomic_DNA"/>
</dbReference>
<evidence type="ECO:0000313" key="1">
    <source>
        <dbReference type="EMBL" id="AIZ43809.1"/>
    </source>
</evidence>
<evidence type="ECO:0000313" key="2">
    <source>
        <dbReference type="Proteomes" id="UP000030786"/>
    </source>
</evidence>